<dbReference type="Pfam" id="PF00188">
    <property type="entry name" value="CAP"/>
    <property type="match status" value="1"/>
</dbReference>
<dbReference type="AlphaFoldDB" id="Q09JX8"/>
<proteinExistence type="evidence at transcript level"/>
<feature type="compositionally biased region" description="Basic residues" evidence="1">
    <location>
        <begin position="160"/>
        <end position="174"/>
    </location>
</feature>
<dbReference type="PROSITE" id="PS01009">
    <property type="entry name" value="CRISP_1"/>
    <property type="match status" value="1"/>
</dbReference>
<dbReference type="SMART" id="SM00198">
    <property type="entry name" value="SCP"/>
    <property type="match status" value="1"/>
</dbReference>
<accession>Q09JX8</accession>
<evidence type="ECO:0000313" key="3">
    <source>
        <dbReference type="EMBL" id="ABI52635.1"/>
    </source>
</evidence>
<name>Q09JX8_ARGMO</name>
<dbReference type="PROSITE" id="PS01010">
    <property type="entry name" value="CRISP_2"/>
    <property type="match status" value="1"/>
</dbReference>
<dbReference type="SUPFAM" id="SSF55797">
    <property type="entry name" value="PR-1-like"/>
    <property type="match status" value="1"/>
</dbReference>
<dbReference type="InterPro" id="IPR018244">
    <property type="entry name" value="Allrgn_V5/Tpx1_CS"/>
</dbReference>
<dbReference type="PRINTS" id="PR00838">
    <property type="entry name" value="V5ALLERGEN"/>
</dbReference>
<reference evidence="3" key="1">
    <citation type="journal article" date="2008" name="Insect Biochem. Mol. Biol.">
        <title>Comparative sialomics between hard and soft ticks: implications for the evolution of blood-feeding behavior.</title>
        <authorList>
            <person name="Mans B.J."/>
            <person name="Andersen J.F."/>
            <person name="Francischetti I.M."/>
            <person name="Valenzuela J.G."/>
            <person name="Schwan T.G."/>
            <person name="Pham V.M."/>
            <person name="Garfield M.K."/>
            <person name="Hammer C.H."/>
            <person name="Ribeiro J.M."/>
        </authorList>
    </citation>
    <scope>NUCLEOTIDE SEQUENCE</scope>
    <source>
        <strain evidence="3">AM-12</strain>
        <tissue evidence="3">Adult salivary gland</tissue>
    </source>
</reference>
<evidence type="ECO:0000256" key="1">
    <source>
        <dbReference type="SAM" id="MobiDB-lite"/>
    </source>
</evidence>
<dbReference type="EMBL" id="DQ886718">
    <property type="protein sequence ID" value="ABI52635.1"/>
    <property type="molecule type" value="mRNA"/>
</dbReference>
<sequence length="174" mass="18508">AGNRREQRPTVTFKSVGQNLAIQYNSRANDSADWPSQIKAWFDEFKDCPKSVIGSFRSPGGPAIGHFTQVVWAKTRFVGCGYASYEKQGGGFRYERLYTCNYAPAGNFMGSPVYQAGQACSKCAKGGQCKGGLCSMRGQPKTGQEPGQSGGGGGGGRGRGGGRRGRGPFGFGRR</sequence>
<feature type="compositionally biased region" description="Gly residues" evidence="1">
    <location>
        <begin position="148"/>
        <end position="159"/>
    </location>
</feature>
<dbReference type="InterPro" id="IPR035940">
    <property type="entry name" value="CAP_sf"/>
</dbReference>
<evidence type="ECO:0000259" key="2">
    <source>
        <dbReference type="SMART" id="SM00198"/>
    </source>
</evidence>
<dbReference type="InterPro" id="IPR001283">
    <property type="entry name" value="CRISP-related"/>
</dbReference>
<dbReference type="Gene3D" id="3.40.33.10">
    <property type="entry name" value="CAP"/>
    <property type="match status" value="1"/>
</dbReference>
<dbReference type="InterPro" id="IPR002413">
    <property type="entry name" value="V5_allergen-like"/>
</dbReference>
<dbReference type="PRINTS" id="PR00837">
    <property type="entry name" value="V5TPXLIKE"/>
</dbReference>
<feature type="non-terminal residue" evidence="3">
    <location>
        <position position="1"/>
    </location>
</feature>
<dbReference type="PANTHER" id="PTHR10334">
    <property type="entry name" value="CYSTEINE-RICH SECRETORY PROTEIN-RELATED"/>
    <property type="match status" value="1"/>
</dbReference>
<organism evidence="3">
    <name type="scientific">Argas monolakensis</name>
    <name type="common">Mono lake bird tick</name>
    <dbReference type="NCBI Taxonomy" id="34602"/>
    <lineage>
        <taxon>Eukaryota</taxon>
        <taxon>Metazoa</taxon>
        <taxon>Ecdysozoa</taxon>
        <taxon>Arthropoda</taxon>
        <taxon>Chelicerata</taxon>
        <taxon>Arachnida</taxon>
        <taxon>Acari</taxon>
        <taxon>Parasitiformes</taxon>
        <taxon>Ixodida</taxon>
        <taxon>Ixodoidea</taxon>
        <taxon>Argasidae</taxon>
        <taxon>Argasinae</taxon>
        <taxon>Argas</taxon>
    </lineage>
</organism>
<feature type="domain" description="SCP" evidence="2">
    <location>
        <begin position="2"/>
        <end position="110"/>
    </location>
</feature>
<dbReference type="InterPro" id="IPR014044">
    <property type="entry name" value="CAP_dom"/>
</dbReference>
<dbReference type="CDD" id="cd05380">
    <property type="entry name" value="CAP_euk"/>
    <property type="match status" value="1"/>
</dbReference>
<dbReference type="GO" id="GO:0005576">
    <property type="term" value="C:extracellular region"/>
    <property type="evidence" value="ECO:0007669"/>
    <property type="project" value="InterPro"/>
</dbReference>
<feature type="region of interest" description="Disordered" evidence="1">
    <location>
        <begin position="137"/>
        <end position="174"/>
    </location>
</feature>
<protein>
    <submittedName>
        <fullName evidence="3">Antigen 5/SCP domain</fullName>
    </submittedName>
</protein>